<dbReference type="EMBL" id="JALNTZ010000005">
    <property type="protein sequence ID" value="KAJ3652423.1"/>
    <property type="molecule type" value="Genomic_DNA"/>
</dbReference>
<comment type="caution">
    <text evidence="1">The sequence shown here is derived from an EMBL/GenBank/DDBJ whole genome shotgun (WGS) entry which is preliminary data.</text>
</comment>
<dbReference type="Proteomes" id="UP001168821">
    <property type="component" value="Unassembled WGS sequence"/>
</dbReference>
<keyword evidence="2" id="KW-1185">Reference proteome</keyword>
<evidence type="ECO:0000313" key="2">
    <source>
        <dbReference type="Proteomes" id="UP001168821"/>
    </source>
</evidence>
<accession>A0AA38I733</accession>
<gene>
    <name evidence="1" type="ORF">Zmor_018391</name>
</gene>
<sequence length="103" mass="11406">MLGARIVAEHKSATNQNAFLLTASLHYYHEQLYDSIRAGLTVQTNAKVCNAEKKYRTLLDQRTSGNGGNDRADKIANQFARMPFWGPEPAITPSVALSNEIVK</sequence>
<name>A0AA38I733_9CUCU</name>
<protein>
    <submittedName>
        <fullName evidence="1">Uncharacterized protein</fullName>
    </submittedName>
</protein>
<evidence type="ECO:0000313" key="1">
    <source>
        <dbReference type="EMBL" id="KAJ3652423.1"/>
    </source>
</evidence>
<proteinExistence type="predicted"/>
<reference evidence="1" key="1">
    <citation type="journal article" date="2023" name="G3 (Bethesda)">
        <title>Whole genome assemblies of Zophobas morio and Tenebrio molitor.</title>
        <authorList>
            <person name="Kaur S."/>
            <person name="Stinson S.A."/>
            <person name="diCenzo G.C."/>
        </authorList>
    </citation>
    <scope>NUCLEOTIDE SEQUENCE</scope>
    <source>
        <strain evidence="1">QUZm001</strain>
    </source>
</reference>
<dbReference type="AlphaFoldDB" id="A0AA38I733"/>
<organism evidence="1 2">
    <name type="scientific">Zophobas morio</name>
    <dbReference type="NCBI Taxonomy" id="2755281"/>
    <lineage>
        <taxon>Eukaryota</taxon>
        <taxon>Metazoa</taxon>
        <taxon>Ecdysozoa</taxon>
        <taxon>Arthropoda</taxon>
        <taxon>Hexapoda</taxon>
        <taxon>Insecta</taxon>
        <taxon>Pterygota</taxon>
        <taxon>Neoptera</taxon>
        <taxon>Endopterygota</taxon>
        <taxon>Coleoptera</taxon>
        <taxon>Polyphaga</taxon>
        <taxon>Cucujiformia</taxon>
        <taxon>Tenebrionidae</taxon>
        <taxon>Zophobas</taxon>
    </lineage>
</organism>